<feature type="transmembrane region" description="Helical" evidence="1">
    <location>
        <begin position="154"/>
        <end position="174"/>
    </location>
</feature>
<feature type="transmembrane region" description="Helical" evidence="1">
    <location>
        <begin position="84"/>
        <end position="104"/>
    </location>
</feature>
<dbReference type="KEGG" id="cchv:BTM20_07350"/>
<evidence type="ECO:0000313" key="3">
    <source>
        <dbReference type="Proteomes" id="UP000775179"/>
    </source>
</evidence>
<name>A0ABD4RDZ4_9CLOT</name>
<keyword evidence="1" id="KW-0812">Transmembrane</keyword>
<keyword evidence="1" id="KW-1133">Transmembrane helix</keyword>
<proteinExistence type="predicted"/>
<evidence type="ECO:0000256" key="1">
    <source>
        <dbReference type="SAM" id="Phobius"/>
    </source>
</evidence>
<feature type="transmembrane region" description="Helical" evidence="1">
    <location>
        <begin position="12"/>
        <end position="36"/>
    </location>
</feature>
<reference evidence="2 3" key="1">
    <citation type="submission" date="2021-08" db="EMBL/GenBank/DDBJ databases">
        <title>Genome sequence analysis of Clostridium chauvoei strains of European origin and evaluation of typing options for outbreak investigations.</title>
        <authorList>
            <person name="Abdel-Glil M."/>
            <person name="Thomas P."/>
            <person name="Seyboldt C."/>
        </authorList>
    </citation>
    <scope>NUCLEOTIDE SEQUENCE [LARGE SCALE GENOMIC DNA]</scope>
    <source>
        <strain evidence="2 3">S0260-09</strain>
    </source>
</reference>
<dbReference type="GeneID" id="66301681"/>
<organism evidence="2 3">
    <name type="scientific">Clostridium chauvoei</name>
    <dbReference type="NCBI Taxonomy" id="46867"/>
    <lineage>
        <taxon>Bacteria</taxon>
        <taxon>Bacillati</taxon>
        <taxon>Bacillota</taxon>
        <taxon>Clostridia</taxon>
        <taxon>Eubacteriales</taxon>
        <taxon>Clostridiaceae</taxon>
        <taxon>Clostridium</taxon>
    </lineage>
</organism>
<evidence type="ECO:0000313" key="2">
    <source>
        <dbReference type="EMBL" id="MBX7289496.1"/>
    </source>
</evidence>
<sequence length="184" mass="21906">MNKQYKKLFWGLIFISFNFTFFNINILPDFIGYILITYALTELSKVEEAYIKGKKYSEIMILFSIFKLFIPFPNFNFTISTENIAILIISNLFNIINLILYYYICKGIYNQSEKVNNIELKNICSFRWNLKFYLTCIALLISAFYINLSTYVELILMYVYILITIINILIILLVRKTMKIFNEI</sequence>
<accession>A0ABD4RDZ4</accession>
<dbReference type="EMBL" id="JAIFTX010000001">
    <property type="protein sequence ID" value="MBX7289496.1"/>
    <property type="molecule type" value="Genomic_DNA"/>
</dbReference>
<keyword evidence="1" id="KW-0472">Membrane</keyword>
<dbReference type="AlphaFoldDB" id="A0ABD4RDZ4"/>
<gene>
    <name evidence="2" type="ORF">K4H94_00320</name>
</gene>
<dbReference type="Proteomes" id="UP000775179">
    <property type="component" value="Unassembled WGS sequence"/>
</dbReference>
<feature type="transmembrane region" description="Helical" evidence="1">
    <location>
        <begin position="130"/>
        <end position="148"/>
    </location>
</feature>
<protein>
    <submittedName>
        <fullName evidence="2">Uncharacterized protein</fullName>
    </submittedName>
</protein>
<comment type="caution">
    <text evidence="2">The sequence shown here is derived from an EMBL/GenBank/DDBJ whole genome shotgun (WGS) entry which is preliminary data.</text>
</comment>
<dbReference type="RefSeq" id="WP_021875669.1">
    <property type="nucleotide sequence ID" value="NZ_CP018624.1"/>
</dbReference>